<reference evidence="11 12" key="1">
    <citation type="submission" date="2021-04" db="EMBL/GenBank/DDBJ databases">
        <title>Genomics, taxonomy and metabolism of representatives of sulfur bacteria of the genus Thiothrix: Thiothrix fructosivorans QT, Thiothrix unzii A1T and three new species, Thiothrix subterranea sp. nov., Thiothrix litoralis sp. nov. and 'Candidatus Thiothrix anitrata' sp. nov.</title>
        <authorList>
            <person name="Ravin N.V."/>
            <person name="Smolyakov D."/>
            <person name="Rudenko T.S."/>
            <person name="Mardanov A.V."/>
            <person name="Beletsky A.V."/>
            <person name="Markov N.D."/>
            <person name="Fomenkov A.I."/>
            <person name="Roberts R.J."/>
            <person name="Karnachuk O.V."/>
            <person name="Novikov A."/>
            <person name="Grabovich M.Y."/>
        </authorList>
    </citation>
    <scope>NUCLEOTIDE SEQUENCE [LARGE SCALE GENOMIC DNA]</scope>
    <source>
        <strain evidence="11 12">AS</strain>
    </source>
</reference>
<keyword evidence="6" id="KW-0963">Cytoplasm</keyword>
<dbReference type="EMBL" id="CP072801">
    <property type="protein sequence ID" value="QTR48220.1"/>
    <property type="molecule type" value="Genomic_DNA"/>
</dbReference>
<keyword evidence="6" id="KW-0699">rRNA-binding</keyword>
<dbReference type="HAMAP" id="MF_00367">
    <property type="entry name" value="GTPase_Era"/>
    <property type="match status" value="1"/>
</dbReference>
<dbReference type="InterPro" id="IPR006073">
    <property type="entry name" value="GTP-bd"/>
</dbReference>
<dbReference type="RefSeq" id="WP_028488201.1">
    <property type="nucleotide sequence ID" value="NZ_CP072801.1"/>
</dbReference>
<dbReference type="Gene3D" id="3.30.300.20">
    <property type="match status" value="1"/>
</dbReference>
<feature type="domain" description="Era-type G" evidence="10">
    <location>
        <begin position="12"/>
        <end position="180"/>
    </location>
</feature>
<keyword evidence="6" id="KW-1003">Cell membrane</keyword>
<dbReference type="CDD" id="cd22534">
    <property type="entry name" value="KH-II_Era"/>
    <property type="match status" value="1"/>
</dbReference>
<feature type="region of interest" description="G2" evidence="7">
    <location>
        <begin position="46"/>
        <end position="50"/>
    </location>
</feature>
<protein>
    <recommendedName>
        <fullName evidence="2 6">GTPase Era</fullName>
    </recommendedName>
</protein>
<dbReference type="CDD" id="cd04163">
    <property type="entry name" value="Era"/>
    <property type="match status" value="1"/>
</dbReference>
<evidence type="ECO:0000313" key="12">
    <source>
        <dbReference type="Proteomes" id="UP000672039"/>
    </source>
</evidence>
<evidence type="ECO:0000256" key="1">
    <source>
        <dbReference type="ARBA" id="ARBA00007921"/>
    </source>
</evidence>
<dbReference type="InterPro" id="IPR009019">
    <property type="entry name" value="KH_sf_prok-type"/>
</dbReference>
<dbReference type="SUPFAM" id="SSF52540">
    <property type="entry name" value="P-loop containing nucleoside triphosphate hydrolases"/>
    <property type="match status" value="1"/>
</dbReference>
<dbReference type="NCBIfam" id="NF000908">
    <property type="entry name" value="PRK00089.1"/>
    <property type="match status" value="1"/>
</dbReference>
<evidence type="ECO:0000259" key="9">
    <source>
        <dbReference type="PROSITE" id="PS50823"/>
    </source>
</evidence>
<dbReference type="NCBIfam" id="TIGR00231">
    <property type="entry name" value="small_GTP"/>
    <property type="match status" value="1"/>
</dbReference>
<dbReference type="InterPro" id="IPR004044">
    <property type="entry name" value="KH_dom_type_2"/>
</dbReference>
<dbReference type="InterPro" id="IPR030388">
    <property type="entry name" value="G_ERA_dom"/>
</dbReference>
<feature type="region of interest" description="G1" evidence="7">
    <location>
        <begin position="20"/>
        <end position="27"/>
    </location>
</feature>
<dbReference type="Pfam" id="PF01926">
    <property type="entry name" value="MMR_HSR1"/>
    <property type="match status" value="1"/>
</dbReference>
<dbReference type="InterPro" id="IPR005225">
    <property type="entry name" value="Small_GTP-bd"/>
</dbReference>
<evidence type="ECO:0000256" key="8">
    <source>
        <dbReference type="RuleBase" id="RU003761"/>
    </source>
</evidence>
<keyword evidence="6" id="KW-0690">Ribosome biogenesis</keyword>
<evidence type="ECO:0000256" key="4">
    <source>
        <dbReference type="ARBA" id="ARBA00022884"/>
    </source>
</evidence>
<feature type="region of interest" description="G4" evidence="7">
    <location>
        <begin position="129"/>
        <end position="132"/>
    </location>
</feature>
<dbReference type="SUPFAM" id="SSF54814">
    <property type="entry name" value="Prokaryotic type KH domain (KH-domain type II)"/>
    <property type="match status" value="1"/>
</dbReference>
<feature type="region of interest" description="G5" evidence="7">
    <location>
        <begin position="159"/>
        <end position="161"/>
    </location>
</feature>
<dbReference type="Gene3D" id="3.40.50.300">
    <property type="entry name" value="P-loop containing nucleotide triphosphate hydrolases"/>
    <property type="match status" value="1"/>
</dbReference>
<sequence>MTEITSTPSTQRCGYVAIVGRPNVGKSTLMNLLIGFKVSATANKPQTTRHSIRGILTEDDYQMIFVDTPGIHRTSKSLLNKTINLEAVAALEGVDAVVMIVEVLKWQDEDDLVLQRLGHVTCPVFLVANKVDRLEKKERLLSWLPEVLAKYPFKEIFPLSATKGTNTQQLKASLAKVMPQQDWVYAEDDVTDQSTRFICGELIREQLMTYLHQEMPYSTAIEIETFEEKPKLTEINAVIWVSRENQKGIVIGNKGDTLKRIGSSARFALEAFLERKVMLKLWVRVEENWENSPRHLQSLGIST</sequence>
<gene>
    <name evidence="6 11" type="primary">era</name>
    <name evidence="11" type="ORF">J9253_10030</name>
</gene>
<dbReference type="InterPro" id="IPR027417">
    <property type="entry name" value="P-loop_NTPase"/>
</dbReference>
<keyword evidence="5 6" id="KW-0342">GTP-binding</keyword>
<evidence type="ECO:0000256" key="3">
    <source>
        <dbReference type="ARBA" id="ARBA00022741"/>
    </source>
</evidence>
<keyword evidence="12" id="KW-1185">Reference proteome</keyword>
<accession>A0ABX7WX23</accession>
<comment type="function">
    <text evidence="6">An essential GTPase that binds both GDP and GTP, with rapid nucleotide exchange. Plays a role in 16S rRNA processing and 30S ribosomal subunit biogenesis and possibly also in cell cycle regulation and energy metabolism.</text>
</comment>
<feature type="binding site" evidence="6">
    <location>
        <begin position="20"/>
        <end position="27"/>
    </location>
    <ligand>
        <name>GTP</name>
        <dbReference type="ChEBI" id="CHEBI:37565"/>
    </ligand>
</feature>
<dbReference type="Proteomes" id="UP000672039">
    <property type="component" value="Chromosome"/>
</dbReference>
<keyword evidence="3 6" id="KW-0547">Nucleotide-binding</keyword>
<evidence type="ECO:0000256" key="2">
    <source>
        <dbReference type="ARBA" id="ARBA00020484"/>
    </source>
</evidence>
<keyword evidence="4 6" id="KW-0694">RNA-binding</keyword>
<comment type="subunit">
    <text evidence="6">Monomer.</text>
</comment>
<dbReference type="InterPro" id="IPR005662">
    <property type="entry name" value="GTPase_Era-like"/>
</dbReference>
<keyword evidence="6" id="KW-0472">Membrane</keyword>
<evidence type="ECO:0000313" key="11">
    <source>
        <dbReference type="EMBL" id="QTR48220.1"/>
    </source>
</evidence>
<dbReference type="PRINTS" id="PR00326">
    <property type="entry name" value="GTP1OBG"/>
</dbReference>
<feature type="binding site" evidence="6">
    <location>
        <begin position="67"/>
        <end position="71"/>
    </location>
    <ligand>
        <name>GTP</name>
        <dbReference type="ChEBI" id="CHEBI:37565"/>
    </ligand>
</feature>
<evidence type="ECO:0000259" key="10">
    <source>
        <dbReference type="PROSITE" id="PS51713"/>
    </source>
</evidence>
<evidence type="ECO:0000256" key="7">
    <source>
        <dbReference type="PROSITE-ProRule" id="PRU01050"/>
    </source>
</evidence>
<dbReference type="NCBIfam" id="TIGR00436">
    <property type="entry name" value="era"/>
    <property type="match status" value="1"/>
</dbReference>
<dbReference type="InterPro" id="IPR015946">
    <property type="entry name" value="KH_dom-like_a/b"/>
</dbReference>
<comment type="subcellular location">
    <subcellularLocation>
        <location evidence="6">Cytoplasm</location>
    </subcellularLocation>
    <subcellularLocation>
        <location evidence="6">Cell membrane</location>
        <topology evidence="6">Peripheral membrane protein</topology>
    </subcellularLocation>
</comment>
<dbReference type="Pfam" id="PF07650">
    <property type="entry name" value="KH_2"/>
    <property type="match status" value="1"/>
</dbReference>
<dbReference type="PROSITE" id="PS50823">
    <property type="entry name" value="KH_TYPE_2"/>
    <property type="match status" value="1"/>
</dbReference>
<name>A0ABX7WX23_9GAMM</name>
<evidence type="ECO:0000256" key="5">
    <source>
        <dbReference type="ARBA" id="ARBA00023134"/>
    </source>
</evidence>
<comment type="similarity">
    <text evidence="1 6 7 8">Belongs to the TRAFAC class TrmE-Era-EngA-EngB-Septin-like GTPase superfamily. Era GTPase family.</text>
</comment>
<feature type="region of interest" description="G3" evidence="7">
    <location>
        <begin position="67"/>
        <end position="70"/>
    </location>
</feature>
<dbReference type="PANTHER" id="PTHR42698:SF1">
    <property type="entry name" value="GTPASE ERA, MITOCHONDRIAL"/>
    <property type="match status" value="1"/>
</dbReference>
<feature type="domain" description="KH type-2" evidence="9">
    <location>
        <begin position="203"/>
        <end position="287"/>
    </location>
</feature>
<dbReference type="PROSITE" id="PS51713">
    <property type="entry name" value="G_ERA"/>
    <property type="match status" value="1"/>
</dbReference>
<evidence type="ECO:0000256" key="6">
    <source>
        <dbReference type="HAMAP-Rule" id="MF_00367"/>
    </source>
</evidence>
<proteinExistence type="inferred from homology"/>
<dbReference type="PANTHER" id="PTHR42698">
    <property type="entry name" value="GTPASE ERA"/>
    <property type="match status" value="1"/>
</dbReference>
<organism evidence="11 12">
    <name type="scientific">Thiothrix litoralis</name>
    <dbReference type="NCBI Taxonomy" id="2891210"/>
    <lineage>
        <taxon>Bacteria</taxon>
        <taxon>Pseudomonadati</taxon>
        <taxon>Pseudomonadota</taxon>
        <taxon>Gammaproteobacteria</taxon>
        <taxon>Thiotrichales</taxon>
        <taxon>Thiotrichaceae</taxon>
        <taxon>Thiothrix</taxon>
    </lineage>
</organism>
<feature type="binding site" evidence="6">
    <location>
        <begin position="129"/>
        <end position="132"/>
    </location>
    <ligand>
        <name>GTP</name>
        <dbReference type="ChEBI" id="CHEBI:37565"/>
    </ligand>
</feature>